<protein>
    <submittedName>
        <fullName evidence="3">Sec1-like protein</fullName>
    </submittedName>
</protein>
<accession>A0AAD7F341</accession>
<keyword evidence="4" id="KW-1185">Reference proteome</keyword>
<sequence>MASLITTVRSKFLEAIRSVNPPGKWKILVVDEHAQKLLGSVLKQFDILEENVTLIESINTYRDPQPEFEALYLLMSTSQNIDRIIKDFSGARQYAAAHLFFIDGLEESLFERLASSPAEPNLRAVKELFINFWAAEAQTFSLQAPEFFFGLYSPPRSDSHFKAARARVEEELHFASKVIANVCITLNEFPFIRYYMPPNHAPLGPLKPHSSTRPPPPPETSGRWRTNLARGAEARAYESVEGDYGTKILAFYVQNVLDEYKKANPDFAKPSEPPRPRGTLFITDRAMDMIAPFVHEFTYQAMANDLLPIEGGTKYTYKFQSSVGAFEDKTATLTDADTVWTEVRHMHMREAIDKLMADFNRFLEENAVFKGEGAASLNDMKEMLASLPQYQEQREKFSLHLNMAQECMALFEKDKLPLVATIEQDCATGLTAEGKNPKNLVQDMVPLLDSREVINPNKVRIVALYIQFRDGVPEEDRRRLYQHARLTIPEQEAVNALVHMGVRITRGAGDKDKKKIFPQKKLKNGEDEYELSRYKPVLRSVLEDHVADKLDKTLFPYVRDAPSATTTSAPSSLRSATPVQATSLRSQKPSWHKAAARPGGSAADLTRARLLVFVAGGMTYSEIREAYQLSTSLNRDVYIGSSHTITPREFISDLSVLELGGTGSKAIPNGQREGRAGRQYQEFYDERYYMRDAPPPPRPAPAPAARQAARPAMRPSPADSYSSNVSVTPSMTPSAVEEKKKKKGLFRF</sequence>
<dbReference type="InterPro" id="IPR001619">
    <property type="entry name" value="Sec1-like"/>
</dbReference>
<dbReference type="Gene3D" id="3.40.50.1910">
    <property type="match status" value="2"/>
</dbReference>
<dbReference type="Proteomes" id="UP001218218">
    <property type="component" value="Unassembled WGS sequence"/>
</dbReference>
<feature type="region of interest" description="Disordered" evidence="2">
    <location>
        <begin position="692"/>
        <end position="748"/>
    </location>
</feature>
<dbReference type="GO" id="GO:0016192">
    <property type="term" value="P:vesicle-mediated transport"/>
    <property type="evidence" value="ECO:0007669"/>
    <property type="project" value="InterPro"/>
</dbReference>
<comment type="similarity">
    <text evidence="1">Belongs to the STXBP/unc-18/SEC1 family.</text>
</comment>
<name>A0AAD7F341_9AGAR</name>
<organism evidence="3 4">
    <name type="scientific">Mycena albidolilacea</name>
    <dbReference type="NCBI Taxonomy" id="1033008"/>
    <lineage>
        <taxon>Eukaryota</taxon>
        <taxon>Fungi</taxon>
        <taxon>Dikarya</taxon>
        <taxon>Basidiomycota</taxon>
        <taxon>Agaricomycotina</taxon>
        <taxon>Agaricomycetes</taxon>
        <taxon>Agaricomycetidae</taxon>
        <taxon>Agaricales</taxon>
        <taxon>Marasmiineae</taxon>
        <taxon>Mycenaceae</taxon>
        <taxon>Mycena</taxon>
    </lineage>
</organism>
<dbReference type="EMBL" id="JARIHO010000002">
    <property type="protein sequence ID" value="KAJ7366469.1"/>
    <property type="molecule type" value="Genomic_DNA"/>
</dbReference>
<feature type="compositionally biased region" description="Polar residues" evidence="2">
    <location>
        <begin position="579"/>
        <end position="589"/>
    </location>
</feature>
<dbReference type="InterPro" id="IPR043154">
    <property type="entry name" value="Sec-1-like_dom1"/>
</dbReference>
<dbReference type="PANTHER" id="PTHR11679">
    <property type="entry name" value="VESICLE PROTEIN SORTING-ASSOCIATED"/>
    <property type="match status" value="1"/>
</dbReference>
<evidence type="ECO:0000313" key="3">
    <source>
        <dbReference type="EMBL" id="KAJ7366469.1"/>
    </source>
</evidence>
<gene>
    <name evidence="3" type="ORF">DFH08DRAFT_168045</name>
</gene>
<feature type="region of interest" description="Disordered" evidence="2">
    <location>
        <begin position="561"/>
        <end position="599"/>
    </location>
</feature>
<dbReference type="Gene3D" id="3.90.830.10">
    <property type="entry name" value="Syntaxin Binding Protein 1, Chain A, domain 2"/>
    <property type="match status" value="1"/>
</dbReference>
<dbReference type="Gene3D" id="3.40.50.2060">
    <property type="match status" value="1"/>
</dbReference>
<evidence type="ECO:0000313" key="4">
    <source>
        <dbReference type="Proteomes" id="UP001218218"/>
    </source>
</evidence>
<proteinExistence type="inferred from homology"/>
<dbReference type="InterPro" id="IPR027482">
    <property type="entry name" value="Sec1-like_dom2"/>
</dbReference>
<feature type="region of interest" description="Disordered" evidence="2">
    <location>
        <begin position="205"/>
        <end position="224"/>
    </location>
</feature>
<comment type="caution">
    <text evidence="3">The sequence shown here is derived from an EMBL/GenBank/DDBJ whole genome shotgun (WGS) entry which is preliminary data.</text>
</comment>
<evidence type="ECO:0000256" key="2">
    <source>
        <dbReference type="SAM" id="MobiDB-lite"/>
    </source>
</evidence>
<feature type="compositionally biased region" description="Pro residues" evidence="2">
    <location>
        <begin position="693"/>
        <end position="702"/>
    </location>
</feature>
<feature type="compositionally biased region" description="Low complexity" evidence="2">
    <location>
        <begin position="703"/>
        <end position="718"/>
    </location>
</feature>
<dbReference type="PIRSF" id="PIRSF005715">
    <property type="entry name" value="VPS45_Sec1"/>
    <property type="match status" value="1"/>
</dbReference>
<dbReference type="AlphaFoldDB" id="A0AAD7F341"/>
<dbReference type="Gene3D" id="1.25.40.60">
    <property type="match status" value="1"/>
</dbReference>
<dbReference type="InterPro" id="IPR043127">
    <property type="entry name" value="Sec-1-like_dom3a"/>
</dbReference>
<evidence type="ECO:0000256" key="1">
    <source>
        <dbReference type="ARBA" id="ARBA00009884"/>
    </source>
</evidence>
<feature type="compositionally biased region" description="Polar residues" evidence="2">
    <location>
        <begin position="719"/>
        <end position="733"/>
    </location>
</feature>
<dbReference type="SUPFAM" id="SSF56815">
    <property type="entry name" value="Sec1/munc18-like (SM) proteins"/>
    <property type="match status" value="1"/>
</dbReference>
<feature type="compositionally biased region" description="Low complexity" evidence="2">
    <location>
        <begin position="561"/>
        <end position="578"/>
    </location>
</feature>
<dbReference type="Pfam" id="PF00995">
    <property type="entry name" value="Sec1"/>
    <property type="match status" value="1"/>
</dbReference>
<dbReference type="InterPro" id="IPR036045">
    <property type="entry name" value="Sec1-like_sf"/>
</dbReference>
<reference evidence="3" key="1">
    <citation type="submission" date="2023-03" db="EMBL/GenBank/DDBJ databases">
        <title>Massive genome expansion in bonnet fungi (Mycena s.s.) driven by repeated elements and novel gene families across ecological guilds.</title>
        <authorList>
            <consortium name="Lawrence Berkeley National Laboratory"/>
            <person name="Harder C.B."/>
            <person name="Miyauchi S."/>
            <person name="Viragh M."/>
            <person name="Kuo A."/>
            <person name="Thoen E."/>
            <person name="Andreopoulos B."/>
            <person name="Lu D."/>
            <person name="Skrede I."/>
            <person name="Drula E."/>
            <person name="Henrissat B."/>
            <person name="Morin E."/>
            <person name="Kohler A."/>
            <person name="Barry K."/>
            <person name="LaButti K."/>
            <person name="Morin E."/>
            <person name="Salamov A."/>
            <person name="Lipzen A."/>
            <person name="Mereny Z."/>
            <person name="Hegedus B."/>
            <person name="Baldrian P."/>
            <person name="Stursova M."/>
            <person name="Weitz H."/>
            <person name="Taylor A."/>
            <person name="Grigoriev I.V."/>
            <person name="Nagy L.G."/>
            <person name="Martin F."/>
            <person name="Kauserud H."/>
        </authorList>
    </citation>
    <scope>NUCLEOTIDE SEQUENCE</scope>
    <source>
        <strain evidence="3">CBHHK002</strain>
    </source>
</reference>